<dbReference type="RefSeq" id="WP_182893729.1">
    <property type="nucleotide sequence ID" value="NZ_JACGZW010000009.1"/>
</dbReference>
<dbReference type="EMBL" id="JACGZW010000009">
    <property type="protein sequence ID" value="MBB1156833.1"/>
    <property type="molecule type" value="Genomic_DNA"/>
</dbReference>
<dbReference type="SUPFAM" id="SSF47413">
    <property type="entry name" value="lambda repressor-like DNA-binding domains"/>
    <property type="match status" value="1"/>
</dbReference>
<sequence>MNATRSQFWDDLVEDLGDPELLRAYLVESVRIETIDRLVNSLDEARLASNLSKADLARAISEEPSVVRRLLSPSHRNPTIGTLAEVAAALGMRVTLEPLPPEEQATVTESLRTGSTGNPEQLARDILAKRELAAAR</sequence>
<organism evidence="3 4">
    <name type="scientific">Amycolatopsis dendrobii</name>
    <dbReference type="NCBI Taxonomy" id="2760662"/>
    <lineage>
        <taxon>Bacteria</taxon>
        <taxon>Bacillati</taxon>
        <taxon>Actinomycetota</taxon>
        <taxon>Actinomycetes</taxon>
        <taxon>Pseudonocardiales</taxon>
        <taxon>Pseudonocardiaceae</taxon>
        <taxon>Amycolatopsis</taxon>
    </lineage>
</organism>
<dbReference type="PROSITE" id="PS50943">
    <property type="entry name" value="HTH_CROC1"/>
    <property type="match status" value="1"/>
</dbReference>
<dbReference type="InterPro" id="IPR010982">
    <property type="entry name" value="Lambda_DNA-bd_dom_sf"/>
</dbReference>
<dbReference type="CDD" id="cd00093">
    <property type="entry name" value="HTH_XRE"/>
    <property type="match status" value="1"/>
</dbReference>
<evidence type="ECO:0000256" key="1">
    <source>
        <dbReference type="SAM" id="MobiDB-lite"/>
    </source>
</evidence>
<protein>
    <submittedName>
        <fullName evidence="3">Helix-turn-helix transcriptional regulator</fullName>
    </submittedName>
</protein>
<proteinExistence type="predicted"/>
<dbReference type="Gene3D" id="1.10.260.40">
    <property type="entry name" value="lambda repressor-like DNA-binding domains"/>
    <property type="match status" value="1"/>
</dbReference>
<feature type="domain" description="HTH cro/C1-type" evidence="2">
    <location>
        <begin position="42"/>
        <end position="99"/>
    </location>
</feature>
<comment type="caution">
    <text evidence="3">The sequence shown here is derived from an EMBL/GenBank/DDBJ whole genome shotgun (WGS) entry which is preliminary data.</text>
</comment>
<name>A0A7W3W0Y1_9PSEU</name>
<gene>
    <name evidence="3" type="ORF">H4281_27085</name>
</gene>
<dbReference type="InterPro" id="IPR001387">
    <property type="entry name" value="Cro/C1-type_HTH"/>
</dbReference>
<feature type="compositionally biased region" description="Polar residues" evidence="1">
    <location>
        <begin position="105"/>
        <end position="119"/>
    </location>
</feature>
<dbReference type="GO" id="GO:0003677">
    <property type="term" value="F:DNA binding"/>
    <property type="evidence" value="ECO:0007669"/>
    <property type="project" value="InterPro"/>
</dbReference>
<feature type="region of interest" description="Disordered" evidence="1">
    <location>
        <begin position="98"/>
        <end position="124"/>
    </location>
</feature>
<evidence type="ECO:0000313" key="3">
    <source>
        <dbReference type="EMBL" id="MBB1156833.1"/>
    </source>
</evidence>
<evidence type="ECO:0000259" key="2">
    <source>
        <dbReference type="PROSITE" id="PS50943"/>
    </source>
</evidence>
<evidence type="ECO:0000313" key="4">
    <source>
        <dbReference type="Proteomes" id="UP000526734"/>
    </source>
</evidence>
<reference evidence="3 4" key="1">
    <citation type="submission" date="2020-08" db="EMBL/GenBank/DDBJ databases">
        <title>Amycolatopsis sp. nov. DR6-1 isolated from Dendrobium heterocarpum.</title>
        <authorList>
            <person name="Tedsree N."/>
            <person name="Kuncharoen N."/>
            <person name="Likhitwitayawuid K."/>
            <person name="Tanasupawat S."/>
        </authorList>
    </citation>
    <scope>NUCLEOTIDE SEQUENCE [LARGE SCALE GENOMIC DNA]</scope>
    <source>
        <strain evidence="3 4">DR6-1</strain>
    </source>
</reference>
<accession>A0A7W3W0Y1</accession>
<dbReference type="AlphaFoldDB" id="A0A7W3W0Y1"/>
<dbReference type="Proteomes" id="UP000526734">
    <property type="component" value="Unassembled WGS sequence"/>
</dbReference>
<dbReference type="Pfam" id="PF01381">
    <property type="entry name" value="HTH_3"/>
    <property type="match status" value="1"/>
</dbReference>
<keyword evidence="4" id="KW-1185">Reference proteome</keyword>